<keyword evidence="2 6" id="KW-0812">Transmembrane</keyword>
<keyword evidence="5" id="KW-0175">Coiled coil</keyword>
<dbReference type="Pfam" id="PF00520">
    <property type="entry name" value="Ion_trans"/>
    <property type="match status" value="1"/>
</dbReference>
<feature type="domain" description="Ion transport" evidence="7">
    <location>
        <begin position="181"/>
        <end position="428"/>
    </location>
</feature>
<dbReference type="GO" id="GO:0048240">
    <property type="term" value="P:sperm capacitation"/>
    <property type="evidence" value="ECO:0007669"/>
    <property type="project" value="TreeGrafter"/>
</dbReference>
<feature type="transmembrane region" description="Helical" evidence="6">
    <location>
        <begin position="182"/>
        <end position="201"/>
    </location>
</feature>
<dbReference type="Proteomes" id="UP001178507">
    <property type="component" value="Unassembled WGS sequence"/>
</dbReference>
<keyword evidence="9" id="KW-1185">Reference proteome</keyword>
<accession>A0AA36HRB3</accession>
<feature type="coiled-coil region" evidence="5">
    <location>
        <begin position="534"/>
        <end position="561"/>
    </location>
</feature>
<keyword evidence="4 6" id="KW-0472">Membrane</keyword>
<name>A0AA36HRB3_9DINO</name>
<dbReference type="GO" id="GO:0030317">
    <property type="term" value="P:flagellated sperm motility"/>
    <property type="evidence" value="ECO:0007669"/>
    <property type="project" value="TreeGrafter"/>
</dbReference>
<dbReference type="PANTHER" id="PTHR47131">
    <property type="entry name" value="CATION CHANNEL SPERM-ASSOCIATED PROTEIN 3"/>
    <property type="match status" value="1"/>
</dbReference>
<feature type="transmembrane region" description="Helical" evidence="6">
    <location>
        <begin position="221"/>
        <end position="241"/>
    </location>
</feature>
<protein>
    <recommendedName>
        <fullName evidence="7">Ion transport domain-containing protein</fullName>
    </recommendedName>
</protein>
<evidence type="ECO:0000256" key="3">
    <source>
        <dbReference type="ARBA" id="ARBA00022989"/>
    </source>
</evidence>
<reference evidence="8" key="1">
    <citation type="submission" date="2023-08" db="EMBL/GenBank/DDBJ databases">
        <authorList>
            <person name="Chen Y."/>
            <person name="Shah S."/>
            <person name="Dougan E. K."/>
            <person name="Thang M."/>
            <person name="Chan C."/>
        </authorList>
    </citation>
    <scope>NUCLEOTIDE SEQUENCE</scope>
</reference>
<evidence type="ECO:0000313" key="9">
    <source>
        <dbReference type="Proteomes" id="UP001178507"/>
    </source>
</evidence>
<dbReference type="InterPro" id="IPR005821">
    <property type="entry name" value="Ion_trans_dom"/>
</dbReference>
<dbReference type="AlphaFoldDB" id="A0AA36HRB3"/>
<dbReference type="Gene3D" id="1.10.287.70">
    <property type="match status" value="1"/>
</dbReference>
<comment type="caution">
    <text evidence="8">The sequence shown here is derived from an EMBL/GenBank/DDBJ whole genome shotgun (WGS) entry which is preliminary data.</text>
</comment>
<evidence type="ECO:0000256" key="6">
    <source>
        <dbReference type="SAM" id="Phobius"/>
    </source>
</evidence>
<evidence type="ECO:0000256" key="1">
    <source>
        <dbReference type="ARBA" id="ARBA00004141"/>
    </source>
</evidence>
<keyword evidence="3 6" id="KW-1133">Transmembrane helix</keyword>
<feature type="transmembrane region" description="Helical" evidence="6">
    <location>
        <begin position="315"/>
        <end position="340"/>
    </location>
</feature>
<evidence type="ECO:0000313" key="8">
    <source>
        <dbReference type="EMBL" id="CAJ1373901.1"/>
    </source>
</evidence>
<dbReference type="SUPFAM" id="SSF81324">
    <property type="entry name" value="Voltage-gated potassium channels"/>
    <property type="match status" value="1"/>
</dbReference>
<dbReference type="GO" id="GO:0001669">
    <property type="term" value="C:acrosomal vesicle"/>
    <property type="evidence" value="ECO:0007669"/>
    <property type="project" value="TreeGrafter"/>
</dbReference>
<dbReference type="SUPFAM" id="SSF47473">
    <property type="entry name" value="EF-hand"/>
    <property type="match status" value="1"/>
</dbReference>
<evidence type="ECO:0000256" key="2">
    <source>
        <dbReference type="ARBA" id="ARBA00022692"/>
    </source>
</evidence>
<proteinExistence type="predicted"/>
<dbReference type="InterPro" id="IPR011992">
    <property type="entry name" value="EF-hand-dom_pair"/>
</dbReference>
<sequence length="598" mass="67873">MPQRRAGRWEERAVKHRAVHCTMYTATHELLDFELGRHAMEKLVELVAAHQQELHHLIDSQREALRTVLEEVNFAPQPPDDGEGITMALEDAQRPMQPTLPEDVDPLPSSPLEIWSEKIEIPEFEAHHVETGSNGSEPFDLSTCVEDAQIRSERPSGVVSSHMLGVGADTSTKQKMLYRLDCLAGLCVLLNSLFMTVELELEGRMSGALLGRTPPMDLDSATFFNVTDNIFAVLYFLELVCRVAIEKKKFFQTAVNWFDIFLATTTCLDVWLLRPMALSGGATDQMILLRLARAVKSMRAIRMVRTLRLFRGLRVLVRACYSFLPSLAWSMVLLAIFMIMGALMLGNLLQEFIADTSQDAESRDWIWEHYGTALRAMYTLYEITFAGNWPTYARPVIRDVGSYFALFFLAYITLIVFAVIRVITAIFLKDTLDAANNDAELLVVERLQKKASYVKKLETIFQSIREANGMISQARLEETLEDPKVKAYFQTLEVDVHEGTALFHILDNGDGEVTLEEFIDGILRCKGPARAIDQVAMQAEMRQMSAKLEDATELLERAFGNKPPPRLFRRGSRAEYMRLFRMDATDQLNFQHTASERI</sequence>
<comment type="subcellular location">
    <subcellularLocation>
        <location evidence="1">Membrane</location>
        <topology evidence="1">Multi-pass membrane protein</topology>
    </subcellularLocation>
</comment>
<evidence type="ECO:0000256" key="4">
    <source>
        <dbReference type="ARBA" id="ARBA00023136"/>
    </source>
</evidence>
<feature type="transmembrane region" description="Helical" evidence="6">
    <location>
        <begin position="403"/>
        <end position="428"/>
    </location>
</feature>
<feature type="transmembrane region" description="Helical" evidence="6">
    <location>
        <begin position="253"/>
        <end position="272"/>
    </location>
</feature>
<organism evidence="8 9">
    <name type="scientific">Effrenium voratum</name>
    <dbReference type="NCBI Taxonomy" id="2562239"/>
    <lineage>
        <taxon>Eukaryota</taxon>
        <taxon>Sar</taxon>
        <taxon>Alveolata</taxon>
        <taxon>Dinophyceae</taxon>
        <taxon>Suessiales</taxon>
        <taxon>Symbiodiniaceae</taxon>
        <taxon>Effrenium</taxon>
    </lineage>
</organism>
<evidence type="ECO:0000256" key="5">
    <source>
        <dbReference type="SAM" id="Coils"/>
    </source>
</evidence>
<dbReference type="EMBL" id="CAUJNA010000223">
    <property type="protein sequence ID" value="CAJ1373901.1"/>
    <property type="molecule type" value="Genomic_DNA"/>
</dbReference>
<dbReference type="GO" id="GO:0006814">
    <property type="term" value="P:sodium ion transport"/>
    <property type="evidence" value="ECO:0007669"/>
    <property type="project" value="TreeGrafter"/>
</dbReference>
<dbReference type="InterPro" id="IPR027359">
    <property type="entry name" value="Volt_channel_dom_sf"/>
</dbReference>
<evidence type="ECO:0000259" key="7">
    <source>
        <dbReference type="Pfam" id="PF00520"/>
    </source>
</evidence>
<gene>
    <name evidence="8" type="ORF">EVOR1521_LOCUS3594</name>
</gene>
<dbReference type="PANTHER" id="PTHR47131:SF1">
    <property type="entry name" value="CATION CHANNEL SPERM-ASSOCIATED PROTEIN 3"/>
    <property type="match status" value="1"/>
</dbReference>
<dbReference type="Gene3D" id="1.20.120.350">
    <property type="entry name" value="Voltage-gated potassium channels. Chain C"/>
    <property type="match status" value="1"/>
</dbReference>
<dbReference type="GO" id="GO:0005245">
    <property type="term" value="F:voltage-gated calcium channel activity"/>
    <property type="evidence" value="ECO:0007669"/>
    <property type="project" value="TreeGrafter"/>
</dbReference>
<dbReference type="GO" id="GO:0036128">
    <property type="term" value="C:CatSper complex"/>
    <property type="evidence" value="ECO:0007669"/>
    <property type="project" value="TreeGrafter"/>
</dbReference>